<dbReference type="STRING" id="545695.TREAZ_0932"/>
<evidence type="ECO:0000313" key="5">
    <source>
        <dbReference type="EMBL" id="AEF81960.1"/>
    </source>
</evidence>
<dbReference type="EMBL" id="CP001841">
    <property type="protein sequence ID" value="AEF81960.1"/>
    <property type="molecule type" value="Genomic_DNA"/>
</dbReference>
<dbReference type="HOGENOM" id="CLU_052983_1_0_12"/>
<dbReference type="AlphaFoldDB" id="F5Y8V3"/>
<dbReference type="RefSeq" id="WP_015711050.1">
    <property type="nucleotide sequence ID" value="NC_015577.1"/>
</dbReference>
<dbReference type="Pfam" id="PF13387">
    <property type="entry name" value="Lnb_N"/>
    <property type="match status" value="1"/>
</dbReference>
<proteinExistence type="predicted"/>
<dbReference type="InterPro" id="IPR025178">
    <property type="entry name" value="Lnb_N"/>
</dbReference>
<evidence type="ECO:0000259" key="3">
    <source>
        <dbReference type="Pfam" id="PF13387"/>
    </source>
</evidence>
<evidence type="ECO:0000313" key="6">
    <source>
        <dbReference type="Proteomes" id="UP000009222"/>
    </source>
</evidence>
<feature type="chain" id="PRO_5003329759" evidence="2">
    <location>
        <begin position="26"/>
        <end position="433"/>
    </location>
</feature>
<organism evidence="5 6">
    <name type="scientific">Leadbettera azotonutricia (strain ATCC BAA-888 / DSM 13862 / ZAS-9)</name>
    <name type="common">Treponema azotonutricium</name>
    <dbReference type="NCBI Taxonomy" id="545695"/>
    <lineage>
        <taxon>Bacteria</taxon>
        <taxon>Pseudomonadati</taxon>
        <taxon>Spirochaetota</taxon>
        <taxon>Spirochaetia</taxon>
        <taxon>Spirochaetales</taxon>
        <taxon>Breznakiellaceae</taxon>
        <taxon>Leadbettera</taxon>
    </lineage>
</organism>
<feature type="transmembrane region" description="Helical" evidence="1">
    <location>
        <begin position="303"/>
        <end position="327"/>
    </location>
</feature>
<feature type="transmembrane region" description="Helical" evidence="1">
    <location>
        <begin position="339"/>
        <end position="358"/>
    </location>
</feature>
<evidence type="ECO:0000256" key="2">
    <source>
        <dbReference type="SAM" id="SignalP"/>
    </source>
</evidence>
<keyword evidence="1" id="KW-1133">Transmembrane helix</keyword>
<dbReference type="OrthoDB" id="5490204at2"/>
<sequence>MIDNCRPIVPFLLLSLILLASPAFAQDNPGSEKTPGDSLVIKFAVMGPGDELYFWWGHIGIIIEDYKTNRSRFYDWGVFSFENTNFYSNFAMGRLIYACAASSPSWNLQNYIENNRDITIYTLDLPADKKEQVREFAEWSILPENKDYFYHHFKDNCATRVRDIFDMATDGAFKARYGDAPGRYTLRQHVRRHTWFNPFFDWFLNFLMGRNIDQPMTIWEEMFLPAEIGAHAAEFSYTGSDGIERKFVSSVEKLNTAVGRPAVLDVPRLQWPRELVFGCVLALVLGVLLFFKNRENQVASIIWTGLQGALGLFFGISGLVLFFMTFFTNHDYTFHNLNVLYINPLLIAAVVFGVLCIKASDDLEKHKWNIAIKAVWSYVFVFGIVVLLLRLIPGLRQMNLVTLAMVLPFAAVLSFLPDLLVHIRREYLWRWLN</sequence>
<keyword evidence="2" id="KW-0732">Signal</keyword>
<evidence type="ECO:0000256" key="1">
    <source>
        <dbReference type="SAM" id="Phobius"/>
    </source>
</evidence>
<dbReference type="Proteomes" id="UP000009222">
    <property type="component" value="Chromosome"/>
</dbReference>
<keyword evidence="1" id="KW-0472">Membrane</keyword>
<feature type="transmembrane region" description="Helical" evidence="1">
    <location>
        <begin position="370"/>
        <end position="392"/>
    </location>
</feature>
<feature type="domain" description="Lnb N-terminal periplasmic" evidence="3">
    <location>
        <begin position="31"/>
        <end position="176"/>
    </location>
</feature>
<feature type="transmembrane region" description="Helical" evidence="1">
    <location>
        <begin position="275"/>
        <end position="291"/>
    </location>
</feature>
<protein>
    <submittedName>
        <fullName evidence="5">Putative membrane protein</fullName>
    </submittedName>
</protein>
<dbReference type="Pfam" id="PF25221">
    <property type="entry name" value="5TMH_Lnb"/>
    <property type="match status" value="1"/>
</dbReference>
<keyword evidence="1" id="KW-0812">Transmembrane</keyword>
<feature type="transmembrane region" description="Helical" evidence="1">
    <location>
        <begin position="398"/>
        <end position="421"/>
    </location>
</feature>
<evidence type="ECO:0000259" key="4">
    <source>
        <dbReference type="Pfam" id="PF25221"/>
    </source>
</evidence>
<dbReference type="eggNOG" id="ENOG502Z87C">
    <property type="taxonomic scope" value="Bacteria"/>
</dbReference>
<dbReference type="InParanoid" id="F5Y8V3"/>
<reference evidence="5 6" key="2">
    <citation type="journal article" date="2011" name="ISME J.">
        <title>RNA-seq reveals cooperative metabolic interactions between two termite-gut spirochete species in co-culture.</title>
        <authorList>
            <person name="Rosenthal A.Z."/>
            <person name="Matson E.G."/>
            <person name="Eldar A."/>
            <person name="Leadbetter J.R."/>
        </authorList>
    </citation>
    <scope>NUCLEOTIDE SEQUENCE [LARGE SCALE GENOMIC DNA]</scope>
    <source>
        <strain evidence="6">ATCC BAA-888 / DSM 13862 / ZAS-9</strain>
    </source>
</reference>
<dbReference type="KEGG" id="taz:TREAZ_0932"/>
<dbReference type="InterPro" id="IPR057436">
    <property type="entry name" value="5TMH_Lnb"/>
</dbReference>
<feature type="domain" description="Lnb-like transmembrane" evidence="4">
    <location>
        <begin position="275"/>
        <end position="387"/>
    </location>
</feature>
<gene>
    <name evidence="5" type="ordered locus">TREAZ_0932</name>
</gene>
<keyword evidence="6" id="KW-1185">Reference proteome</keyword>
<accession>F5Y8V3</accession>
<name>F5Y8V3_LEAAZ</name>
<reference evidence="6" key="1">
    <citation type="submission" date="2009-12" db="EMBL/GenBank/DDBJ databases">
        <title>Complete sequence of Treponema azotonutricium strain ZAS-9.</title>
        <authorList>
            <person name="Tetu S.G."/>
            <person name="Matson E."/>
            <person name="Ren Q."/>
            <person name="Seshadri R."/>
            <person name="Elbourne L."/>
            <person name="Hassan K.A."/>
            <person name="Durkin A."/>
            <person name="Radune D."/>
            <person name="Mohamoud Y."/>
            <person name="Shay R."/>
            <person name="Jin S."/>
            <person name="Zhang X."/>
            <person name="Lucey K."/>
            <person name="Ballor N.R."/>
            <person name="Ottesen E."/>
            <person name="Rosenthal R."/>
            <person name="Allen A."/>
            <person name="Leadbetter J.R."/>
            <person name="Paulsen I.T."/>
        </authorList>
    </citation>
    <scope>NUCLEOTIDE SEQUENCE [LARGE SCALE GENOMIC DNA]</scope>
    <source>
        <strain evidence="6">ATCC BAA-888 / DSM 13862 / ZAS-9</strain>
    </source>
</reference>
<feature type="signal peptide" evidence="2">
    <location>
        <begin position="1"/>
        <end position="25"/>
    </location>
</feature>